<comment type="caution">
    <text evidence="2">The sequence shown here is derived from an EMBL/GenBank/DDBJ whole genome shotgun (WGS) entry which is preliminary data.</text>
</comment>
<accession>A0A0P7JRK1</accession>
<evidence type="ECO:0000313" key="2">
    <source>
        <dbReference type="EMBL" id="KPN64050.1"/>
    </source>
</evidence>
<keyword evidence="3" id="KW-1185">Reference proteome</keyword>
<feature type="chain" id="PRO_5006140579" description="Excinuclease ABC subunit A" evidence="1">
    <location>
        <begin position="26"/>
        <end position="118"/>
    </location>
</feature>
<evidence type="ECO:0008006" key="4">
    <source>
        <dbReference type="Google" id="ProtNLM"/>
    </source>
</evidence>
<evidence type="ECO:0000313" key="3">
    <source>
        <dbReference type="Proteomes" id="UP000050471"/>
    </source>
</evidence>
<dbReference type="AlphaFoldDB" id="A0A0P7JRK1"/>
<evidence type="ECO:0000256" key="1">
    <source>
        <dbReference type="SAM" id="SignalP"/>
    </source>
</evidence>
<reference evidence="2 3" key="1">
    <citation type="submission" date="2015-09" db="EMBL/GenBank/DDBJ databases">
        <title>Draft genome sequence of Aliiroseovarius crassostreae CV919-312TSm, the causative agent of Roseovarius Oyster Disease (formerly Juvenile Oyster Disease).</title>
        <authorList>
            <person name="Kessner L."/>
            <person name="Spinard E."/>
            <person name="Nelson D."/>
        </authorList>
    </citation>
    <scope>NUCLEOTIDE SEQUENCE [LARGE SCALE GENOMIC DNA]</scope>
    <source>
        <strain evidence="2 3">CV919-312</strain>
    </source>
</reference>
<feature type="signal peptide" evidence="1">
    <location>
        <begin position="1"/>
        <end position="25"/>
    </location>
</feature>
<gene>
    <name evidence="2" type="ORF">AKJ29_15420</name>
</gene>
<protein>
    <recommendedName>
        <fullName evidence="4">Excinuclease ABC subunit A</fullName>
    </recommendedName>
</protein>
<organism evidence="2 3">
    <name type="scientific">Aliiroseovarius crassostreae</name>
    <dbReference type="NCBI Taxonomy" id="154981"/>
    <lineage>
        <taxon>Bacteria</taxon>
        <taxon>Pseudomonadati</taxon>
        <taxon>Pseudomonadota</taxon>
        <taxon>Alphaproteobacteria</taxon>
        <taxon>Rhodobacterales</taxon>
        <taxon>Paracoccaceae</taxon>
        <taxon>Aliiroseovarius</taxon>
    </lineage>
</organism>
<dbReference type="EMBL" id="LKBA01000004">
    <property type="protein sequence ID" value="KPN64050.1"/>
    <property type="molecule type" value="Genomic_DNA"/>
</dbReference>
<proteinExistence type="predicted"/>
<sequence length="118" mass="12984">MTMKAPLKAALILALLPLMATASLAGNGKGHGKAKGYGAGGCPPGLAKKNPPCVPPGLAKPKVGDRLDEYEYFVFDDYDRYRLDRRHSYYRVGELIYRADPTTFKVLEVIGLMDQLLR</sequence>
<dbReference type="Proteomes" id="UP000050471">
    <property type="component" value="Unassembled WGS sequence"/>
</dbReference>
<name>A0A0P7JRK1_9RHOB</name>
<keyword evidence="1" id="KW-0732">Signal</keyword>